<gene>
    <name evidence="2" type="ORF">E5676_scaffold113G00180</name>
    <name evidence="1" type="ORF">E6C27_scaffold207G00350</name>
</gene>
<accession>A0A5A7U8Z9</accession>
<organism evidence="1 3">
    <name type="scientific">Cucumis melo var. makuwa</name>
    <name type="common">Oriental melon</name>
    <dbReference type="NCBI Taxonomy" id="1194695"/>
    <lineage>
        <taxon>Eukaryota</taxon>
        <taxon>Viridiplantae</taxon>
        <taxon>Streptophyta</taxon>
        <taxon>Embryophyta</taxon>
        <taxon>Tracheophyta</taxon>
        <taxon>Spermatophyta</taxon>
        <taxon>Magnoliopsida</taxon>
        <taxon>eudicotyledons</taxon>
        <taxon>Gunneridae</taxon>
        <taxon>Pentapetalae</taxon>
        <taxon>rosids</taxon>
        <taxon>fabids</taxon>
        <taxon>Cucurbitales</taxon>
        <taxon>Cucurbitaceae</taxon>
        <taxon>Benincaseae</taxon>
        <taxon>Cucumis</taxon>
    </lineage>
</organism>
<protein>
    <submittedName>
        <fullName evidence="1">CACTA en-spm transposon protein</fullName>
    </submittedName>
</protein>
<reference evidence="3 4" key="1">
    <citation type="submission" date="2019-08" db="EMBL/GenBank/DDBJ databases">
        <title>Draft genome sequences of two oriental melons (Cucumis melo L. var makuwa).</title>
        <authorList>
            <person name="Kwon S.-Y."/>
        </authorList>
    </citation>
    <scope>NUCLEOTIDE SEQUENCE [LARGE SCALE GENOMIC DNA]</scope>
    <source>
        <strain evidence="4">cv. Chang Bougi</strain>
        <strain evidence="3">cv. SW 3</strain>
        <tissue evidence="1">Leaf</tissue>
    </source>
</reference>
<name>A0A5A7U8Z9_CUCMM</name>
<evidence type="ECO:0000313" key="3">
    <source>
        <dbReference type="Proteomes" id="UP000321393"/>
    </source>
</evidence>
<dbReference type="EMBL" id="SSTE01010863">
    <property type="protein sequence ID" value="KAA0052222.1"/>
    <property type="molecule type" value="Genomic_DNA"/>
</dbReference>
<proteinExistence type="predicted"/>
<evidence type="ECO:0000313" key="2">
    <source>
        <dbReference type="EMBL" id="TYK01788.1"/>
    </source>
</evidence>
<sequence>MNESGTFCLRYLSGIETRFTRGEQNDDSIPDDETSSIDLDVVERLVVRQVIDDFIDDDDEQLSHHSRSSDDESQSIALGAGKPISLHVVRFSNTIGVCVRDTFRVCCHNWVDVPPEYIKHYFVLNFNNQALTRFVEHQFFTSFKKFRGDYHIHFKKYSDLEQARANPTHRLVGRLEDWNFLCDHYLS</sequence>
<dbReference type="AlphaFoldDB" id="A0A5A7U8Z9"/>
<dbReference type="EMBL" id="SSTD01015999">
    <property type="protein sequence ID" value="TYK01788.1"/>
    <property type="molecule type" value="Genomic_DNA"/>
</dbReference>
<dbReference type="Proteomes" id="UP000321947">
    <property type="component" value="Unassembled WGS sequence"/>
</dbReference>
<dbReference type="Proteomes" id="UP000321393">
    <property type="component" value="Unassembled WGS sequence"/>
</dbReference>
<comment type="caution">
    <text evidence="1">The sequence shown here is derived from an EMBL/GenBank/DDBJ whole genome shotgun (WGS) entry which is preliminary data.</text>
</comment>
<evidence type="ECO:0000313" key="1">
    <source>
        <dbReference type="EMBL" id="KAA0052222.1"/>
    </source>
</evidence>
<evidence type="ECO:0000313" key="4">
    <source>
        <dbReference type="Proteomes" id="UP000321947"/>
    </source>
</evidence>